<accession>A0A8J4DGX7</accession>
<feature type="domain" description="HTH marR-type" evidence="1">
    <location>
        <begin position="12"/>
        <end position="148"/>
    </location>
</feature>
<dbReference type="PANTHER" id="PTHR33164">
    <property type="entry name" value="TRANSCRIPTIONAL REGULATOR, MARR FAMILY"/>
    <property type="match status" value="1"/>
</dbReference>
<dbReference type="PANTHER" id="PTHR33164:SF99">
    <property type="entry name" value="MARR FAMILY REGULATORY PROTEIN"/>
    <property type="match status" value="1"/>
</dbReference>
<protein>
    <submittedName>
        <fullName evidence="2">MarR family transcriptional regulator</fullName>
    </submittedName>
</protein>
<dbReference type="GO" id="GO:0006950">
    <property type="term" value="P:response to stress"/>
    <property type="evidence" value="ECO:0007669"/>
    <property type="project" value="TreeGrafter"/>
</dbReference>
<dbReference type="Pfam" id="PF12802">
    <property type="entry name" value="MarR_2"/>
    <property type="match status" value="1"/>
</dbReference>
<comment type="caution">
    <text evidence="2">The sequence shown here is derived from an EMBL/GenBank/DDBJ whole genome shotgun (WGS) entry which is preliminary data.</text>
</comment>
<organism evidence="2 3">
    <name type="scientific">Spirilliplanes yamanashiensis</name>
    <dbReference type="NCBI Taxonomy" id="42233"/>
    <lineage>
        <taxon>Bacteria</taxon>
        <taxon>Bacillati</taxon>
        <taxon>Actinomycetota</taxon>
        <taxon>Actinomycetes</taxon>
        <taxon>Micromonosporales</taxon>
        <taxon>Micromonosporaceae</taxon>
        <taxon>Spirilliplanes</taxon>
    </lineage>
</organism>
<evidence type="ECO:0000313" key="2">
    <source>
        <dbReference type="EMBL" id="GIJ01692.1"/>
    </source>
</evidence>
<dbReference type="SMART" id="SM00347">
    <property type="entry name" value="HTH_MARR"/>
    <property type="match status" value="1"/>
</dbReference>
<dbReference type="InterPro" id="IPR036388">
    <property type="entry name" value="WH-like_DNA-bd_sf"/>
</dbReference>
<dbReference type="Gene3D" id="1.10.10.10">
    <property type="entry name" value="Winged helix-like DNA-binding domain superfamily/Winged helix DNA-binding domain"/>
    <property type="match status" value="1"/>
</dbReference>
<gene>
    <name evidence="2" type="ORF">Sya03_10440</name>
</gene>
<dbReference type="AlphaFoldDB" id="A0A8J4DGX7"/>
<dbReference type="Proteomes" id="UP000652013">
    <property type="component" value="Unassembled WGS sequence"/>
</dbReference>
<dbReference type="PROSITE" id="PS50995">
    <property type="entry name" value="HTH_MARR_2"/>
    <property type="match status" value="1"/>
</dbReference>
<dbReference type="GO" id="GO:0003700">
    <property type="term" value="F:DNA-binding transcription factor activity"/>
    <property type="evidence" value="ECO:0007669"/>
    <property type="project" value="InterPro"/>
</dbReference>
<evidence type="ECO:0000313" key="3">
    <source>
        <dbReference type="Proteomes" id="UP000652013"/>
    </source>
</evidence>
<dbReference type="InterPro" id="IPR000835">
    <property type="entry name" value="HTH_MarR-typ"/>
</dbReference>
<sequence length="164" mass="17688">MAGPTRWLTPEEQAAWRAYLGSTRLLVHALDRQLEADAGLSFTEYETLVRLSEAPGRRLRMRDLAGASAATRSGVTRTVTRLERAGLVRRVECEQDRRGMHAELTDAGAAALAAAAPGHVASVRAHLFDHLDPADVGRLRELFGRIRDGLDVTGEGAQAVPPAA</sequence>
<dbReference type="EMBL" id="BOOY01000005">
    <property type="protein sequence ID" value="GIJ01692.1"/>
    <property type="molecule type" value="Genomic_DNA"/>
</dbReference>
<reference evidence="2" key="1">
    <citation type="submission" date="2021-01" db="EMBL/GenBank/DDBJ databases">
        <title>Whole genome shotgun sequence of Spirilliplanes yamanashiensis NBRC 15828.</title>
        <authorList>
            <person name="Komaki H."/>
            <person name="Tamura T."/>
        </authorList>
    </citation>
    <scope>NUCLEOTIDE SEQUENCE</scope>
    <source>
        <strain evidence="2">NBRC 15828</strain>
    </source>
</reference>
<dbReference type="SUPFAM" id="SSF46785">
    <property type="entry name" value="Winged helix' DNA-binding domain"/>
    <property type="match status" value="1"/>
</dbReference>
<name>A0A8J4DGX7_9ACTN</name>
<proteinExistence type="predicted"/>
<evidence type="ECO:0000259" key="1">
    <source>
        <dbReference type="PROSITE" id="PS50995"/>
    </source>
</evidence>
<dbReference type="RefSeq" id="WP_203936999.1">
    <property type="nucleotide sequence ID" value="NZ_BAAAGJ010000005.1"/>
</dbReference>
<dbReference type="InterPro" id="IPR036390">
    <property type="entry name" value="WH_DNA-bd_sf"/>
</dbReference>
<dbReference type="PRINTS" id="PR00598">
    <property type="entry name" value="HTHMARR"/>
</dbReference>
<dbReference type="InterPro" id="IPR039422">
    <property type="entry name" value="MarR/SlyA-like"/>
</dbReference>
<keyword evidence="3" id="KW-1185">Reference proteome</keyword>